<protein>
    <submittedName>
        <fullName evidence="1">Uncharacterized protein</fullName>
    </submittedName>
</protein>
<sequence length="74" mass="8612">MLEESVRSGMRLESGGRVIKKIFVSNICRLINFLRSVTDEIPHCKVIQQNQKETNHYLLMHSEAVRALMKAREK</sequence>
<dbReference type="AlphaFoldDB" id="A0A5B7CP30"/>
<reference evidence="1 2" key="1">
    <citation type="submission" date="2019-05" db="EMBL/GenBank/DDBJ databases">
        <title>Another draft genome of Portunus trituberculatus and its Hox gene families provides insights of decapod evolution.</title>
        <authorList>
            <person name="Jeong J.-H."/>
            <person name="Song I."/>
            <person name="Kim S."/>
            <person name="Choi T."/>
            <person name="Kim D."/>
            <person name="Ryu S."/>
            <person name="Kim W."/>
        </authorList>
    </citation>
    <scope>NUCLEOTIDE SEQUENCE [LARGE SCALE GENOMIC DNA]</scope>
    <source>
        <tissue evidence="1">Muscle</tissue>
    </source>
</reference>
<dbReference type="Proteomes" id="UP000324222">
    <property type="component" value="Unassembled WGS sequence"/>
</dbReference>
<evidence type="ECO:0000313" key="1">
    <source>
        <dbReference type="EMBL" id="MPC11462.1"/>
    </source>
</evidence>
<gene>
    <name evidence="1" type="ORF">E2C01_004128</name>
</gene>
<evidence type="ECO:0000313" key="2">
    <source>
        <dbReference type="Proteomes" id="UP000324222"/>
    </source>
</evidence>
<proteinExistence type="predicted"/>
<name>A0A5B7CP30_PORTR</name>
<accession>A0A5B7CP30</accession>
<comment type="caution">
    <text evidence="1">The sequence shown here is derived from an EMBL/GenBank/DDBJ whole genome shotgun (WGS) entry which is preliminary data.</text>
</comment>
<keyword evidence="2" id="KW-1185">Reference proteome</keyword>
<organism evidence="1 2">
    <name type="scientific">Portunus trituberculatus</name>
    <name type="common">Swimming crab</name>
    <name type="synonym">Neptunus trituberculatus</name>
    <dbReference type="NCBI Taxonomy" id="210409"/>
    <lineage>
        <taxon>Eukaryota</taxon>
        <taxon>Metazoa</taxon>
        <taxon>Ecdysozoa</taxon>
        <taxon>Arthropoda</taxon>
        <taxon>Crustacea</taxon>
        <taxon>Multicrustacea</taxon>
        <taxon>Malacostraca</taxon>
        <taxon>Eumalacostraca</taxon>
        <taxon>Eucarida</taxon>
        <taxon>Decapoda</taxon>
        <taxon>Pleocyemata</taxon>
        <taxon>Brachyura</taxon>
        <taxon>Eubrachyura</taxon>
        <taxon>Portunoidea</taxon>
        <taxon>Portunidae</taxon>
        <taxon>Portuninae</taxon>
        <taxon>Portunus</taxon>
    </lineage>
</organism>
<dbReference type="EMBL" id="VSRR010000164">
    <property type="protein sequence ID" value="MPC11462.1"/>
    <property type="molecule type" value="Genomic_DNA"/>
</dbReference>